<keyword evidence="1" id="KW-1133">Transmembrane helix</keyword>
<sequence>MKLHTIAWILIIVGALNWGLVGLGGLLGGNWNVVSMILGSWPVVEAIVYVLVGASAVYELVNHKKSCRECASGGM</sequence>
<dbReference type="InterPro" id="IPR007211">
    <property type="entry name" value="DUF378"/>
</dbReference>
<evidence type="ECO:0008006" key="4">
    <source>
        <dbReference type="Google" id="ProtNLM"/>
    </source>
</evidence>
<keyword evidence="1" id="KW-0812">Transmembrane</keyword>
<dbReference type="PANTHER" id="PTHR37304">
    <property type="entry name" value="MEMBRANE PROTEIN-RELATED"/>
    <property type="match status" value="1"/>
</dbReference>
<name>A0A1F6E864_9BACT</name>
<organism evidence="2 3">
    <name type="scientific">Candidatus Kaiserbacteria bacterium RIFCSPHIGHO2_02_FULL_55_25</name>
    <dbReference type="NCBI Taxonomy" id="1798498"/>
    <lineage>
        <taxon>Bacteria</taxon>
        <taxon>Candidatus Kaiseribacteriota</taxon>
    </lineage>
</organism>
<dbReference type="AlphaFoldDB" id="A0A1F6E864"/>
<accession>A0A1F6E864</accession>
<comment type="caution">
    <text evidence="2">The sequence shown here is derived from an EMBL/GenBank/DDBJ whole genome shotgun (WGS) entry which is preliminary data.</text>
</comment>
<reference evidence="2 3" key="1">
    <citation type="journal article" date="2016" name="Nat. Commun.">
        <title>Thousands of microbial genomes shed light on interconnected biogeochemical processes in an aquifer system.</title>
        <authorList>
            <person name="Anantharaman K."/>
            <person name="Brown C.T."/>
            <person name="Hug L.A."/>
            <person name="Sharon I."/>
            <person name="Castelle C.J."/>
            <person name="Probst A.J."/>
            <person name="Thomas B.C."/>
            <person name="Singh A."/>
            <person name="Wilkins M.J."/>
            <person name="Karaoz U."/>
            <person name="Brodie E.L."/>
            <person name="Williams K.H."/>
            <person name="Hubbard S.S."/>
            <person name="Banfield J.F."/>
        </authorList>
    </citation>
    <scope>NUCLEOTIDE SEQUENCE [LARGE SCALE GENOMIC DNA]</scope>
</reference>
<gene>
    <name evidence="2" type="ORF">A3C20_02445</name>
</gene>
<evidence type="ECO:0000313" key="2">
    <source>
        <dbReference type="EMBL" id="OGG69846.1"/>
    </source>
</evidence>
<dbReference type="Proteomes" id="UP000176914">
    <property type="component" value="Unassembled WGS sequence"/>
</dbReference>
<feature type="transmembrane region" description="Helical" evidence="1">
    <location>
        <begin position="7"/>
        <end position="27"/>
    </location>
</feature>
<keyword evidence="1" id="KW-0472">Membrane</keyword>
<proteinExistence type="predicted"/>
<dbReference type="EMBL" id="MFLL01000008">
    <property type="protein sequence ID" value="OGG69846.1"/>
    <property type="molecule type" value="Genomic_DNA"/>
</dbReference>
<protein>
    <recommendedName>
        <fullName evidence="4">DUF378 domain-containing protein</fullName>
    </recommendedName>
</protein>
<evidence type="ECO:0000313" key="3">
    <source>
        <dbReference type="Proteomes" id="UP000176914"/>
    </source>
</evidence>
<evidence type="ECO:0000256" key="1">
    <source>
        <dbReference type="SAM" id="Phobius"/>
    </source>
</evidence>
<dbReference type="PANTHER" id="PTHR37304:SF1">
    <property type="entry name" value="MEMBRANE PROTEIN"/>
    <property type="match status" value="1"/>
</dbReference>
<feature type="transmembrane region" description="Helical" evidence="1">
    <location>
        <begin position="33"/>
        <end position="58"/>
    </location>
</feature>
<dbReference type="Pfam" id="PF04070">
    <property type="entry name" value="DUF378"/>
    <property type="match status" value="1"/>
</dbReference>